<dbReference type="PANTHER" id="PTHR43124:SF3">
    <property type="entry name" value="CHLORAMPHENICOL EFFLUX PUMP RV0191"/>
    <property type="match status" value="1"/>
</dbReference>
<evidence type="ECO:0000256" key="2">
    <source>
        <dbReference type="ARBA" id="ARBA00022475"/>
    </source>
</evidence>
<dbReference type="eggNOG" id="COG2814">
    <property type="taxonomic scope" value="Bacteria"/>
</dbReference>
<dbReference type="EMBL" id="CP003236">
    <property type="protein sequence ID" value="AFK53523.1"/>
    <property type="molecule type" value="Genomic_DNA"/>
</dbReference>
<evidence type="ECO:0000313" key="9">
    <source>
        <dbReference type="Proteomes" id="UP000005258"/>
    </source>
</evidence>
<keyword evidence="3 6" id="KW-0812">Transmembrane</keyword>
<evidence type="ECO:0000256" key="6">
    <source>
        <dbReference type="SAM" id="Phobius"/>
    </source>
</evidence>
<feature type="domain" description="Major facilitator superfamily (MFS) profile" evidence="7">
    <location>
        <begin position="15"/>
        <end position="391"/>
    </location>
</feature>
<dbReference type="RefSeq" id="WP_014745201.1">
    <property type="nucleotide sequence ID" value="NC_017956.1"/>
</dbReference>
<evidence type="ECO:0000256" key="5">
    <source>
        <dbReference type="ARBA" id="ARBA00023136"/>
    </source>
</evidence>
<evidence type="ECO:0000259" key="7">
    <source>
        <dbReference type="PROSITE" id="PS50850"/>
    </source>
</evidence>
<dbReference type="PROSITE" id="PS51318">
    <property type="entry name" value="TAT"/>
    <property type="match status" value="1"/>
</dbReference>
<feature type="transmembrane region" description="Helical" evidence="6">
    <location>
        <begin position="139"/>
        <end position="161"/>
    </location>
</feature>
<feature type="transmembrane region" description="Helical" evidence="6">
    <location>
        <begin position="45"/>
        <end position="69"/>
    </location>
</feature>
<evidence type="ECO:0000256" key="3">
    <source>
        <dbReference type="ARBA" id="ARBA00022692"/>
    </source>
</evidence>
<evidence type="ECO:0000256" key="4">
    <source>
        <dbReference type="ARBA" id="ARBA00022989"/>
    </source>
</evidence>
<proteinExistence type="predicted"/>
<dbReference type="Gene3D" id="1.20.1720.10">
    <property type="entry name" value="Multidrug resistance protein D"/>
    <property type="match status" value="1"/>
</dbReference>
<dbReference type="InterPro" id="IPR036259">
    <property type="entry name" value="MFS_trans_sf"/>
</dbReference>
<dbReference type="Proteomes" id="UP000005258">
    <property type="component" value="Chromosome"/>
</dbReference>
<keyword evidence="5 6" id="KW-0472">Membrane</keyword>
<evidence type="ECO:0000313" key="8">
    <source>
        <dbReference type="EMBL" id="AFK53523.1"/>
    </source>
</evidence>
<dbReference type="PROSITE" id="PS50850">
    <property type="entry name" value="MFS"/>
    <property type="match status" value="1"/>
</dbReference>
<keyword evidence="9" id="KW-1185">Reference proteome</keyword>
<keyword evidence="4 6" id="KW-1133">Transmembrane helix</keyword>
<name>I3TL85_TISMK</name>
<feature type="transmembrane region" description="Helical" evidence="6">
    <location>
        <begin position="248"/>
        <end position="271"/>
    </location>
</feature>
<feature type="transmembrane region" description="Helical" evidence="6">
    <location>
        <begin position="81"/>
        <end position="100"/>
    </location>
</feature>
<dbReference type="PROSITE" id="PS00216">
    <property type="entry name" value="SUGAR_TRANSPORT_1"/>
    <property type="match status" value="1"/>
</dbReference>
<gene>
    <name evidence="8" type="primary">ydgK</name>
    <name evidence="8" type="ordered locus">TMO_1684</name>
</gene>
<organism evidence="8 9">
    <name type="scientific">Tistrella mobilis (strain KA081020-065)</name>
    <dbReference type="NCBI Taxonomy" id="1110502"/>
    <lineage>
        <taxon>Bacteria</taxon>
        <taxon>Pseudomonadati</taxon>
        <taxon>Pseudomonadota</taxon>
        <taxon>Alphaproteobacteria</taxon>
        <taxon>Geminicoccales</taxon>
        <taxon>Geminicoccaceae</taxon>
        <taxon>Tistrella</taxon>
    </lineage>
</organism>
<feature type="transmembrane region" description="Helical" evidence="6">
    <location>
        <begin position="167"/>
        <end position="185"/>
    </location>
</feature>
<sequence length="395" mass="39388">MTMQSDSAPAADRRLILLLAGMAGLGEFAATAWLPALPAVANDLGVGLGTVQATVTAGLVAFALANPILGPLSDRIGRRRVLVPGFAAYLVGCVIAMAAPSAIWLILARILQAVGACAGLVVGRAIARDRHDGAALTRIMALITLVFSVAPVAAPLIGGLLTDGVGWRAIFLVAFVYAALLLPLLHRLPETRPSGTAATPITALPRSYAGMLREPGIGTALAGSALLLAALFVFLVGAPAIFVQGLGLGASVVGTFPLLTMGGFVIGTVLAARLADRMRPRGLMRVGAGIAVAGTLAMLTLPVAPLPTLAAMAIFDLGLGLVLPVVGSTVMTAFSSRAGLASGLIGLVQITGGALGAGLVPAVGGPAELAVPALMSGLAGVACLCFLARDAGGSR</sequence>
<dbReference type="GO" id="GO:0022857">
    <property type="term" value="F:transmembrane transporter activity"/>
    <property type="evidence" value="ECO:0007669"/>
    <property type="project" value="InterPro"/>
</dbReference>
<dbReference type="Pfam" id="PF07690">
    <property type="entry name" value="MFS_1"/>
    <property type="match status" value="1"/>
</dbReference>
<evidence type="ECO:0000256" key="1">
    <source>
        <dbReference type="ARBA" id="ARBA00004651"/>
    </source>
</evidence>
<dbReference type="InterPro" id="IPR020846">
    <property type="entry name" value="MFS_dom"/>
</dbReference>
<dbReference type="InterPro" id="IPR005829">
    <property type="entry name" value="Sugar_transporter_CS"/>
</dbReference>
<comment type="subcellular location">
    <subcellularLocation>
        <location evidence="1">Cell membrane</location>
        <topology evidence="1">Multi-pass membrane protein</topology>
    </subcellularLocation>
</comment>
<accession>I3TL85</accession>
<dbReference type="InterPro" id="IPR050189">
    <property type="entry name" value="MFS_Efflux_Transporters"/>
</dbReference>
<dbReference type="GO" id="GO:0005886">
    <property type="term" value="C:plasma membrane"/>
    <property type="evidence" value="ECO:0007669"/>
    <property type="project" value="UniProtKB-SubCell"/>
</dbReference>
<dbReference type="STRING" id="1110502.TMO_1684"/>
<feature type="transmembrane region" description="Helical" evidence="6">
    <location>
        <begin position="341"/>
        <end position="363"/>
    </location>
</feature>
<dbReference type="HOGENOM" id="CLU_001265_47_1_5"/>
<keyword evidence="2" id="KW-1003">Cell membrane</keyword>
<dbReference type="PANTHER" id="PTHR43124">
    <property type="entry name" value="PURINE EFFLUX PUMP PBUE"/>
    <property type="match status" value="1"/>
</dbReference>
<feature type="transmembrane region" description="Helical" evidence="6">
    <location>
        <begin position="216"/>
        <end position="242"/>
    </location>
</feature>
<feature type="transmembrane region" description="Helical" evidence="6">
    <location>
        <begin position="283"/>
        <end position="304"/>
    </location>
</feature>
<protein>
    <submittedName>
        <fullName evidence="8">Drug resistance transporter, Bcr/CflA subfamily</fullName>
    </submittedName>
</protein>
<dbReference type="InterPro" id="IPR006311">
    <property type="entry name" value="TAT_signal"/>
</dbReference>
<reference evidence="8 9" key="1">
    <citation type="journal article" date="2012" name="J. Am. Chem. Soc.">
        <title>Bacterial biosynthesis and maturation of the didemnin anti-cancer agents.</title>
        <authorList>
            <person name="Xu Y."/>
            <person name="Kersten R.D."/>
            <person name="Nam S.J."/>
            <person name="Lu L."/>
            <person name="Al-Suwailem A.M."/>
            <person name="Zheng H."/>
            <person name="Fenical W."/>
            <person name="Dorrestein P.C."/>
            <person name="Moore B.S."/>
            <person name="Qian P.Y."/>
        </authorList>
    </citation>
    <scope>NUCLEOTIDE SEQUENCE [LARGE SCALE GENOMIC DNA]</scope>
    <source>
        <strain evidence="8 9">KA081020-065</strain>
    </source>
</reference>
<dbReference type="SUPFAM" id="SSF103473">
    <property type="entry name" value="MFS general substrate transporter"/>
    <property type="match status" value="1"/>
</dbReference>
<dbReference type="KEGG" id="tmo:TMO_1684"/>
<feature type="transmembrane region" description="Helical" evidence="6">
    <location>
        <begin position="369"/>
        <end position="388"/>
    </location>
</feature>
<dbReference type="AlphaFoldDB" id="I3TL85"/>
<feature type="transmembrane region" description="Helical" evidence="6">
    <location>
        <begin position="310"/>
        <end position="334"/>
    </location>
</feature>
<dbReference type="InterPro" id="IPR011701">
    <property type="entry name" value="MFS"/>
</dbReference>